<gene>
    <name evidence="1" type="ORF">J2S57_005217</name>
</gene>
<dbReference type="RefSeq" id="WP_307247678.1">
    <property type="nucleotide sequence ID" value="NZ_JAUSQZ010000001.1"/>
</dbReference>
<evidence type="ECO:0008006" key="3">
    <source>
        <dbReference type="Google" id="ProtNLM"/>
    </source>
</evidence>
<sequence>MATFTRTFWRDAAERSAKTAAQSTILALGAGAIDVWSVPWVDALGFGLGGAVLSLLTSVASAGAASNGTASLVPEVTVAEPTDDPDAGTHIL</sequence>
<dbReference type="EMBL" id="JAUSQZ010000001">
    <property type="protein sequence ID" value="MDP9829468.1"/>
    <property type="molecule type" value="Genomic_DNA"/>
</dbReference>
<dbReference type="Pfam" id="PF16945">
    <property type="entry name" value="Phage_r1t_holin"/>
    <property type="match status" value="1"/>
</dbReference>
<reference evidence="1 2" key="1">
    <citation type="submission" date="2023-07" db="EMBL/GenBank/DDBJ databases">
        <title>Sequencing the genomes of 1000 actinobacteria strains.</title>
        <authorList>
            <person name="Klenk H.-P."/>
        </authorList>
    </citation>
    <scope>NUCLEOTIDE SEQUENCE [LARGE SCALE GENOMIC DNA]</scope>
    <source>
        <strain evidence="1 2">DSM 44388</strain>
    </source>
</reference>
<organism evidence="1 2">
    <name type="scientific">Kineosporia succinea</name>
    <dbReference type="NCBI Taxonomy" id="84632"/>
    <lineage>
        <taxon>Bacteria</taxon>
        <taxon>Bacillati</taxon>
        <taxon>Actinomycetota</taxon>
        <taxon>Actinomycetes</taxon>
        <taxon>Kineosporiales</taxon>
        <taxon>Kineosporiaceae</taxon>
        <taxon>Kineosporia</taxon>
    </lineage>
</organism>
<comment type="caution">
    <text evidence="1">The sequence shown here is derived from an EMBL/GenBank/DDBJ whole genome shotgun (WGS) entry which is preliminary data.</text>
</comment>
<accession>A0ABT9P9U3</accession>
<dbReference type="InterPro" id="IPR020109">
    <property type="entry name" value="Holin_r1t"/>
</dbReference>
<dbReference type="Proteomes" id="UP001235712">
    <property type="component" value="Unassembled WGS sequence"/>
</dbReference>
<keyword evidence="2" id="KW-1185">Reference proteome</keyword>
<evidence type="ECO:0000313" key="2">
    <source>
        <dbReference type="Proteomes" id="UP001235712"/>
    </source>
</evidence>
<protein>
    <recommendedName>
        <fullName evidence="3">Holin</fullName>
    </recommendedName>
</protein>
<name>A0ABT9P9U3_9ACTN</name>
<proteinExistence type="predicted"/>
<evidence type="ECO:0000313" key="1">
    <source>
        <dbReference type="EMBL" id="MDP9829468.1"/>
    </source>
</evidence>